<keyword evidence="1" id="KW-0812">Transmembrane</keyword>
<dbReference type="AlphaFoldDB" id="A0A5C8CI30"/>
<feature type="transmembrane region" description="Helical" evidence="1">
    <location>
        <begin position="53"/>
        <end position="74"/>
    </location>
</feature>
<comment type="caution">
    <text evidence="2">The sequence shown here is derived from an EMBL/GenBank/DDBJ whole genome shotgun (WGS) entry which is preliminary data.</text>
</comment>
<keyword evidence="1" id="KW-1133">Transmembrane helix</keyword>
<evidence type="ECO:0000313" key="2">
    <source>
        <dbReference type="EMBL" id="TXJ12899.1"/>
    </source>
</evidence>
<gene>
    <name evidence="2" type="ORF">EPJ80_04680</name>
</gene>
<reference evidence="2 3" key="1">
    <citation type="journal article" date="1992" name="Lakartidningen">
        <title>[Penicillin V and not amoxicillin is the first choice preparation in acute otitis].</title>
        <authorList>
            <person name="Kamme C."/>
            <person name="Lundgren K."/>
            <person name="Prellner K."/>
        </authorList>
    </citation>
    <scope>NUCLEOTIDE SEQUENCE [LARGE SCALE GENOMIC DNA]</scope>
    <source>
        <strain evidence="2 3">W1</strain>
    </source>
</reference>
<organism evidence="2 3">
    <name type="scientific">Brachyspira aalborgi</name>
    <dbReference type="NCBI Taxonomy" id="29522"/>
    <lineage>
        <taxon>Bacteria</taxon>
        <taxon>Pseudomonadati</taxon>
        <taxon>Spirochaetota</taxon>
        <taxon>Spirochaetia</taxon>
        <taxon>Brachyspirales</taxon>
        <taxon>Brachyspiraceae</taxon>
        <taxon>Brachyspira</taxon>
    </lineage>
</organism>
<accession>A0A5C8CI30</accession>
<evidence type="ECO:0000313" key="3">
    <source>
        <dbReference type="Proteomes" id="UP000325116"/>
    </source>
</evidence>
<sequence>MIRFNLTLKQIMEYSENNKFNIDTKEFEMLLNSNYELLKDSINNSIKISMDNITFWFGFLSIIMVVFSILGIFMNNEYLERSKSIF</sequence>
<dbReference type="EMBL" id="SAXT01000003">
    <property type="protein sequence ID" value="TXJ12899.1"/>
    <property type="molecule type" value="Genomic_DNA"/>
</dbReference>
<name>A0A5C8CI30_9SPIR</name>
<evidence type="ECO:0000256" key="1">
    <source>
        <dbReference type="SAM" id="Phobius"/>
    </source>
</evidence>
<proteinExistence type="predicted"/>
<protein>
    <submittedName>
        <fullName evidence="2">Uncharacterized protein</fullName>
    </submittedName>
</protein>
<keyword evidence="1" id="KW-0472">Membrane</keyword>
<dbReference type="RefSeq" id="WP_147758095.1">
    <property type="nucleotide sequence ID" value="NZ_SAXT01000003.1"/>
</dbReference>
<dbReference type="Proteomes" id="UP000325116">
    <property type="component" value="Unassembled WGS sequence"/>
</dbReference>